<dbReference type="AlphaFoldDB" id="A0A382INJ1"/>
<protein>
    <recommendedName>
        <fullName evidence="2">Carboxymuconolactone decarboxylase-like domain-containing protein</fullName>
    </recommendedName>
</protein>
<name>A0A382INJ1_9ZZZZ</name>
<reference evidence="1" key="1">
    <citation type="submission" date="2018-05" db="EMBL/GenBank/DDBJ databases">
        <authorList>
            <person name="Lanie J.A."/>
            <person name="Ng W.-L."/>
            <person name="Kazmierczak K.M."/>
            <person name="Andrzejewski T.M."/>
            <person name="Davidsen T.M."/>
            <person name="Wayne K.J."/>
            <person name="Tettelin H."/>
            <person name="Glass J.I."/>
            <person name="Rusch D."/>
            <person name="Podicherti R."/>
            <person name="Tsui H.-C.T."/>
            <person name="Winkler M.E."/>
        </authorList>
    </citation>
    <scope>NUCLEOTIDE SEQUENCE</scope>
</reference>
<evidence type="ECO:0008006" key="2">
    <source>
        <dbReference type="Google" id="ProtNLM"/>
    </source>
</evidence>
<organism evidence="1">
    <name type="scientific">marine metagenome</name>
    <dbReference type="NCBI Taxonomy" id="408172"/>
    <lineage>
        <taxon>unclassified sequences</taxon>
        <taxon>metagenomes</taxon>
        <taxon>ecological metagenomes</taxon>
    </lineage>
</organism>
<gene>
    <name evidence="1" type="ORF">METZ01_LOCUS254030</name>
</gene>
<dbReference type="InterPro" id="IPR029032">
    <property type="entry name" value="AhpD-like"/>
</dbReference>
<dbReference type="Gene3D" id="1.20.1290.10">
    <property type="entry name" value="AhpD-like"/>
    <property type="match status" value="1"/>
</dbReference>
<accession>A0A382INJ1</accession>
<sequence length="74" mass="8487">MEEDCPGLDELDQFVRDLAIQVTHTPANIPEKVFDGLRNHFTDPQIVELVLRISLCGFFNRFNDALQIENELKG</sequence>
<evidence type="ECO:0000313" key="1">
    <source>
        <dbReference type="EMBL" id="SVC01176.1"/>
    </source>
</evidence>
<proteinExistence type="predicted"/>
<dbReference type="SUPFAM" id="SSF69118">
    <property type="entry name" value="AhpD-like"/>
    <property type="match status" value="1"/>
</dbReference>
<dbReference type="EMBL" id="UINC01068500">
    <property type="protein sequence ID" value="SVC01176.1"/>
    <property type="molecule type" value="Genomic_DNA"/>
</dbReference>